<dbReference type="SMART" id="SM00387">
    <property type="entry name" value="HATPase_c"/>
    <property type="match status" value="1"/>
</dbReference>
<dbReference type="PROSITE" id="PS50109">
    <property type="entry name" value="HIS_KIN"/>
    <property type="match status" value="1"/>
</dbReference>
<evidence type="ECO:0000256" key="9">
    <source>
        <dbReference type="ARBA" id="ARBA00022840"/>
    </source>
</evidence>
<sequence>MMKKINRIFARFRFKQKLFMSYLIVTIIPMMVLGVYSYNQSRQLLNYQAEQGIERNISTAVNSITYKMDLYNNLMYLIVANRMIQNLVSTPTGEAADLSVLANQLKDYLDPYFSMMLTSYHGIDKLTIYSESMVPEYGDYLRSAEGVSDQSWYKNAINKFGIRWYYDESQHAAFAVSKFPETFITGHNVLYIHVNSESLFMDSVKLLSDYGLIISDSNGIPLFTNVHTFSEVPSTIQLNQEDGISKINGINMMVINKQIPNTNWTVHCFVPMNQVSGNAAPILYATFIVIGICIGIMLIIISLFANGMLRRINQLNHWMKRVENGGLELKIHHSSKDEIGELIDRFANMLSRIKELIQEVRRKELHRLQAQMNPHFLYNTLSSVNWKALQTGSYEISRIVTSLSKYYRTALNKGDHFITIRNELENVKSYLDIMLITNDYGFDVIYEIDDNVYRFYTINMILQPLVENAIKHGVHRKSEGRGTITISASLVKSTVQFSIRDNGAGMEEDQVRKLMTFRSVGYGLRNVQERIELFFGTGYGLTVQSRNREGTTMMITIPQSEMSQASV</sequence>
<evidence type="ECO:0000256" key="6">
    <source>
        <dbReference type="ARBA" id="ARBA00022679"/>
    </source>
</evidence>
<keyword evidence="5" id="KW-0597">Phosphoprotein</keyword>
<feature type="domain" description="HAMP" evidence="14">
    <location>
        <begin position="306"/>
        <end position="358"/>
    </location>
</feature>
<comment type="catalytic activity">
    <reaction evidence="1">
        <text>ATP + protein L-histidine = ADP + protein N-phospho-L-histidine.</text>
        <dbReference type="EC" id="2.7.13.3"/>
    </reaction>
</comment>
<dbReference type="InterPro" id="IPR036890">
    <property type="entry name" value="HATPase_C_sf"/>
</dbReference>
<evidence type="ECO:0000256" key="3">
    <source>
        <dbReference type="ARBA" id="ARBA00012438"/>
    </source>
</evidence>
<dbReference type="EC" id="2.7.13.3" evidence="3"/>
<dbReference type="PANTHER" id="PTHR34220">
    <property type="entry name" value="SENSOR HISTIDINE KINASE YPDA"/>
    <property type="match status" value="1"/>
</dbReference>
<keyword evidence="7" id="KW-0547">Nucleotide-binding</keyword>
<dbReference type="Gene3D" id="3.30.565.10">
    <property type="entry name" value="Histidine kinase-like ATPase, C-terminal domain"/>
    <property type="match status" value="1"/>
</dbReference>
<feature type="transmembrane region" description="Helical" evidence="12">
    <location>
        <begin position="20"/>
        <end position="38"/>
    </location>
</feature>
<comment type="caution">
    <text evidence="15">The sequence shown here is derived from an EMBL/GenBank/DDBJ whole genome shotgun (WGS) entry which is preliminary data.</text>
</comment>
<protein>
    <recommendedName>
        <fullName evidence="3">histidine kinase</fullName>
        <ecNumber evidence="3">2.7.13.3</ecNumber>
    </recommendedName>
</protein>
<dbReference type="RefSeq" id="WP_244725440.1">
    <property type="nucleotide sequence ID" value="NZ_JALIRP010000004.1"/>
</dbReference>
<keyword evidence="11 12" id="KW-0472">Membrane</keyword>
<dbReference type="Pfam" id="PF06580">
    <property type="entry name" value="His_kinase"/>
    <property type="match status" value="1"/>
</dbReference>
<feature type="domain" description="Histidine kinase" evidence="13">
    <location>
        <begin position="458"/>
        <end position="561"/>
    </location>
</feature>
<dbReference type="InterPro" id="IPR050640">
    <property type="entry name" value="Bact_2-comp_sensor_kinase"/>
</dbReference>
<comment type="subcellular location">
    <subcellularLocation>
        <location evidence="2">Cell membrane</location>
        <topology evidence="2">Multi-pass membrane protein</topology>
    </subcellularLocation>
</comment>
<organism evidence="15 16">
    <name type="scientific">Paenibacillus mangrovi</name>
    <dbReference type="NCBI Taxonomy" id="2931978"/>
    <lineage>
        <taxon>Bacteria</taxon>
        <taxon>Bacillati</taxon>
        <taxon>Bacillota</taxon>
        <taxon>Bacilli</taxon>
        <taxon>Bacillales</taxon>
        <taxon>Paenibacillaceae</taxon>
        <taxon>Paenibacillus</taxon>
    </lineage>
</organism>
<dbReference type="GO" id="GO:0005524">
    <property type="term" value="F:ATP binding"/>
    <property type="evidence" value="ECO:0007669"/>
    <property type="project" value="UniProtKB-KW"/>
</dbReference>
<dbReference type="InterPro" id="IPR004358">
    <property type="entry name" value="Sig_transdc_His_kin-like_C"/>
</dbReference>
<dbReference type="PRINTS" id="PR00344">
    <property type="entry name" value="BCTRLSENSOR"/>
</dbReference>
<dbReference type="GO" id="GO:0000155">
    <property type="term" value="F:phosphorelay sensor kinase activity"/>
    <property type="evidence" value="ECO:0007669"/>
    <property type="project" value="InterPro"/>
</dbReference>
<dbReference type="PANTHER" id="PTHR34220:SF7">
    <property type="entry name" value="SENSOR HISTIDINE KINASE YPDA"/>
    <property type="match status" value="1"/>
</dbReference>
<keyword evidence="16" id="KW-1185">Reference proteome</keyword>
<accession>A0A9X1WNT0</accession>
<evidence type="ECO:0000259" key="14">
    <source>
        <dbReference type="PROSITE" id="PS50885"/>
    </source>
</evidence>
<keyword evidence="6" id="KW-0808">Transferase</keyword>
<dbReference type="InterPro" id="IPR005467">
    <property type="entry name" value="His_kinase_dom"/>
</dbReference>
<dbReference type="InterPro" id="IPR003594">
    <property type="entry name" value="HATPase_dom"/>
</dbReference>
<dbReference type="Proteomes" id="UP001139347">
    <property type="component" value="Unassembled WGS sequence"/>
</dbReference>
<dbReference type="SUPFAM" id="SSF55874">
    <property type="entry name" value="ATPase domain of HSP90 chaperone/DNA topoisomerase II/histidine kinase"/>
    <property type="match status" value="1"/>
</dbReference>
<dbReference type="InterPro" id="IPR003660">
    <property type="entry name" value="HAMP_dom"/>
</dbReference>
<evidence type="ECO:0000313" key="16">
    <source>
        <dbReference type="Proteomes" id="UP001139347"/>
    </source>
</evidence>
<keyword evidence="9" id="KW-0067">ATP-binding</keyword>
<evidence type="ECO:0000256" key="1">
    <source>
        <dbReference type="ARBA" id="ARBA00000085"/>
    </source>
</evidence>
<proteinExistence type="predicted"/>
<evidence type="ECO:0000256" key="10">
    <source>
        <dbReference type="ARBA" id="ARBA00023012"/>
    </source>
</evidence>
<evidence type="ECO:0000256" key="11">
    <source>
        <dbReference type="ARBA" id="ARBA00023136"/>
    </source>
</evidence>
<evidence type="ECO:0000313" key="15">
    <source>
        <dbReference type="EMBL" id="MCJ8012652.1"/>
    </source>
</evidence>
<dbReference type="CDD" id="cd06225">
    <property type="entry name" value="HAMP"/>
    <property type="match status" value="1"/>
</dbReference>
<dbReference type="Pfam" id="PF00672">
    <property type="entry name" value="HAMP"/>
    <property type="match status" value="1"/>
</dbReference>
<gene>
    <name evidence="15" type="ORF">MUG84_13015</name>
</gene>
<keyword evidence="10" id="KW-0902">Two-component regulatory system</keyword>
<dbReference type="GO" id="GO:0005886">
    <property type="term" value="C:plasma membrane"/>
    <property type="evidence" value="ECO:0007669"/>
    <property type="project" value="UniProtKB-SubCell"/>
</dbReference>
<evidence type="ECO:0000256" key="5">
    <source>
        <dbReference type="ARBA" id="ARBA00022553"/>
    </source>
</evidence>
<dbReference type="PROSITE" id="PS50885">
    <property type="entry name" value="HAMP"/>
    <property type="match status" value="1"/>
</dbReference>
<keyword evidence="12" id="KW-1133">Transmembrane helix</keyword>
<reference evidence="15" key="1">
    <citation type="submission" date="2022-04" db="EMBL/GenBank/DDBJ databases">
        <title>Paenibacillus mangrovi sp. nov., a novel endophytic bacterium isolated from bark of Kandelia candel.</title>
        <authorList>
            <person name="Tuo L."/>
        </authorList>
    </citation>
    <scope>NUCLEOTIDE SEQUENCE</scope>
    <source>
        <strain evidence="15">KQZ6P-2</strain>
    </source>
</reference>
<name>A0A9X1WNT0_9BACL</name>
<dbReference type="SUPFAM" id="SSF158472">
    <property type="entry name" value="HAMP domain-like"/>
    <property type="match status" value="1"/>
</dbReference>
<dbReference type="InterPro" id="IPR010559">
    <property type="entry name" value="Sig_transdc_His_kin_internal"/>
</dbReference>
<evidence type="ECO:0000256" key="2">
    <source>
        <dbReference type="ARBA" id="ARBA00004651"/>
    </source>
</evidence>
<dbReference type="EMBL" id="JALIRP010000004">
    <property type="protein sequence ID" value="MCJ8012652.1"/>
    <property type="molecule type" value="Genomic_DNA"/>
</dbReference>
<evidence type="ECO:0000256" key="7">
    <source>
        <dbReference type="ARBA" id="ARBA00022741"/>
    </source>
</evidence>
<dbReference type="Gene3D" id="6.10.340.10">
    <property type="match status" value="1"/>
</dbReference>
<dbReference type="Pfam" id="PF02518">
    <property type="entry name" value="HATPase_c"/>
    <property type="match status" value="1"/>
</dbReference>
<keyword evidence="4" id="KW-1003">Cell membrane</keyword>
<evidence type="ECO:0000259" key="13">
    <source>
        <dbReference type="PROSITE" id="PS50109"/>
    </source>
</evidence>
<dbReference type="SMART" id="SM00304">
    <property type="entry name" value="HAMP"/>
    <property type="match status" value="1"/>
</dbReference>
<dbReference type="AlphaFoldDB" id="A0A9X1WNT0"/>
<keyword evidence="12" id="KW-0812">Transmembrane</keyword>
<evidence type="ECO:0000256" key="4">
    <source>
        <dbReference type="ARBA" id="ARBA00022475"/>
    </source>
</evidence>
<evidence type="ECO:0000256" key="8">
    <source>
        <dbReference type="ARBA" id="ARBA00022777"/>
    </source>
</evidence>
<keyword evidence="8 15" id="KW-0418">Kinase</keyword>
<feature type="transmembrane region" description="Helical" evidence="12">
    <location>
        <begin position="282"/>
        <end position="305"/>
    </location>
</feature>
<evidence type="ECO:0000256" key="12">
    <source>
        <dbReference type="SAM" id="Phobius"/>
    </source>
</evidence>